<dbReference type="AlphaFoldDB" id="A0A3L7ZNV4"/>
<feature type="transmembrane region" description="Helical" evidence="1">
    <location>
        <begin position="91"/>
        <end position="111"/>
    </location>
</feature>
<accession>A0A3L7ZNV4</accession>
<feature type="transmembrane region" description="Helical" evidence="1">
    <location>
        <begin position="39"/>
        <end position="59"/>
    </location>
</feature>
<evidence type="ECO:0000313" key="3">
    <source>
        <dbReference type="Proteomes" id="UP000278164"/>
    </source>
</evidence>
<keyword evidence="1" id="KW-1133">Transmembrane helix</keyword>
<organism evidence="2 3">
    <name type="scientific">Parabacteroides distasonis</name>
    <dbReference type="NCBI Taxonomy" id="823"/>
    <lineage>
        <taxon>Bacteria</taxon>
        <taxon>Pseudomonadati</taxon>
        <taxon>Bacteroidota</taxon>
        <taxon>Bacteroidia</taxon>
        <taxon>Bacteroidales</taxon>
        <taxon>Tannerellaceae</taxon>
        <taxon>Parabacteroides</taxon>
    </lineage>
</organism>
<feature type="transmembrane region" description="Helical" evidence="1">
    <location>
        <begin position="66"/>
        <end position="85"/>
    </location>
</feature>
<name>A0A3L7ZNV4_PARDI</name>
<dbReference type="EMBL" id="RAYI01000018">
    <property type="protein sequence ID" value="RLT73389.1"/>
    <property type="molecule type" value="Genomic_DNA"/>
</dbReference>
<feature type="transmembrane region" description="Helical" evidence="1">
    <location>
        <begin position="7"/>
        <end position="27"/>
    </location>
</feature>
<reference evidence="2 3" key="1">
    <citation type="submission" date="2018-09" db="EMBL/GenBank/DDBJ databases">
        <title>Murine metabolic-syndrome-specific gut microbial biobank.</title>
        <authorList>
            <person name="Liu C."/>
        </authorList>
    </citation>
    <scope>NUCLEOTIDE SEQUENCE [LARGE SCALE GENOMIC DNA]</scope>
    <source>
        <strain evidence="2 3">8-P5</strain>
    </source>
</reference>
<proteinExistence type="predicted"/>
<evidence type="ECO:0000313" key="2">
    <source>
        <dbReference type="EMBL" id="RLT73389.1"/>
    </source>
</evidence>
<dbReference type="Proteomes" id="UP000278164">
    <property type="component" value="Unassembled WGS sequence"/>
</dbReference>
<comment type="caution">
    <text evidence="2">The sequence shown here is derived from an EMBL/GenBank/DDBJ whole genome shotgun (WGS) entry which is preliminary data.</text>
</comment>
<keyword evidence="1" id="KW-0812">Transmembrane</keyword>
<keyword evidence="1" id="KW-0472">Membrane</keyword>
<protein>
    <submittedName>
        <fullName evidence="2">Uncharacterized protein</fullName>
    </submittedName>
</protein>
<sequence length="148" mass="17263">MKIFISFIMNIILCIAYCLCIDMVNIYKPIAHMDISMGILFRIGVILMFLTLLMGMLAVRFTKRKYLMALPMIIPILLWSAYIGVFPYRSFAYMGISVLIYLTYMAILWYYNNKSPIRQESKNMAIKLKRHKGLTIKEKSHSSAESRL</sequence>
<evidence type="ECO:0000256" key="1">
    <source>
        <dbReference type="SAM" id="Phobius"/>
    </source>
</evidence>
<gene>
    <name evidence="2" type="ORF">D7V78_10880</name>
</gene>